<reference evidence="1 2" key="1">
    <citation type="submission" date="2019-03" db="EMBL/GenBank/DDBJ databases">
        <title>Genomic Encyclopedia of Type Strains, Phase IV (KMG-IV): sequencing the most valuable type-strain genomes for metagenomic binning, comparative biology and taxonomic classification.</title>
        <authorList>
            <person name="Goeker M."/>
        </authorList>
    </citation>
    <scope>NUCLEOTIDE SEQUENCE [LARGE SCALE GENOMIC DNA]</scope>
    <source>
        <strain evidence="1 2">DSM 16380</strain>
    </source>
</reference>
<keyword evidence="2" id="KW-1185">Reference proteome</keyword>
<proteinExistence type="predicted"/>
<evidence type="ECO:0000313" key="2">
    <source>
        <dbReference type="Proteomes" id="UP000295537"/>
    </source>
</evidence>
<name>A0A4R2NAG3_9PAST</name>
<dbReference type="AlphaFoldDB" id="A0A4R2NAG3"/>
<dbReference type="OrthoDB" id="5689650at2"/>
<dbReference type="Proteomes" id="UP000295537">
    <property type="component" value="Unassembled WGS sequence"/>
</dbReference>
<evidence type="ECO:0000313" key="1">
    <source>
        <dbReference type="EMBL" id="TCP18091.1"/>
    </source>
</evidence>
<protein>
    <submittedName>
        <fullName evidence="1">Uncharacterized protein</fullName>
    </submittedName>
</protein>
<comment type="caution">
    <text evidence="1">The sequence shown here is derived from an EMBL/GenBank/DDBJ whole genome shotgun (WGS) entry which is preliminary data.</text>
</comment>
<dbReference type="RefSeq" id="WP_132500912.1">
    <property type="nucleotide sequence ID" value="NZ_LVXA01000001.1"/>
</dbReference>
<dbReference type="EMBL" id="SLXJ01000003">
    <property type="protein sequence ID" value="TCP18091.1"/>
    <property type="molecule type" value="Genomic_DNA"/>
</dbReference>
<organism evidence="1 2">
    <name type="scientific">Nicoletella semolina</name>
    <dbReference type="NCBI Taxonomy" id="271160"/>
    <lineage>
        <taxon>Bacteria</taxon>
        <taxon>Pseudomonadati</taxon>
        <taxon>Pseudomonadota</taxon>
        <taxon>Gammaproteobacteria</taxon>
        <taxon>Pasteurellales</taxon>
        <taxon>Pasteurellaceae</taxon>
        <taxon>Nicoletella</taxon>
    </lineage>
</organism>
<accession>A0A4R2NAG3</accession>
<gene>
    <name evidence="1" type="ORF">EV693_10356</name>
</gene>
<sequence length="76" mass="9139">MNVQSLNENKDYILCRRKEKRGNGFIQIFEAFQNEKNGELVIERAMFRNGELIDWNQSEKMNAKQAENLWKMYTVH</sequence>